<evidence type="ECO:0000256" key="1">
    <source>
        <dbReference type="SAM" id="SignalP"/>
    </source>
</evidence>
<feature type="signal peptide" evidence="1">
    <location>
        <begin position="1"/>
        <end position="16"/>
    </location>
</feature>
<dbReference type="AlphaFoldDB" id="A0AAD1NZV9"/>
<accession>A0AAD1NZV9</accession>
<organism evidence="2 3">
    <name type="scientific">Thermus thermophilus</name>
    <dbReference type="NCBI Taxonomy" id="274"/>
    <lineage>
        <taxon>Bacteria</taxon>
        <taxon>Thermotogati</taxon>
        <taxon>Deinococcota</taxon>
        <taxon>Deinococci</taxon>
        <taxon>Thermales</taxon>
        <taxon>Thermaceae</taxon>
        <taxon>Thermus</taxon>
    </lineage>
</organism>
<evidence type="ECO:0000313" key="2">
    <source>
        <dbReference type="EMBL" id="BCZ88057.1"/>
    </source>
</evidence>
<proteinExistence type="predicted"/>
<protein>
    <submittedName>
        <fullName evidence="2">Uncharacterized protein</fullName>
    </submittedName>
</protein>
<dbReference type="RefSeq" id="WP_223967016.1">
    <property type="nucleotide sequence ID" value="NZ_AP019793.1"/>
</dbReference>
<name>A0AAD1NZV9_THETH</name>
<dbReference type="EMBL" id="AP024927">
    <property type="protein sequence ID" value="BCZ88057.1"/>
    <property type="molecule type" value="Genomic_DNA"/>
</dbReference>
<sequence length="138" mass="14494">MRSTVWLLAAAAMALAAPATQRGPRVSLVFPPLTLPPGTVLVLEDAKGMALWEGGKGVAPGAEALGKAAYVVFKLPKAAYRYPVVRRGDKLEAFVVKVGKRVYSLGVLLKNRHVALGKDGSLVFLKAAHPAPAASKKP</sequence>
<geneLocation type="plasmid" evidence="2 3">
    <name>pAA1-1b</name>
</geneLocation>
<gene>
    <name evidence="2" type="ORF">TthAA11_22390</name>
</gene>
<feature type="chain" id="PRO_5041922004" evidence="1">
    <location>
        <begin position="17"/>
        <end position="138"/>
    </location>
</feature>
<keyword evidence="1" id="KW-0732">Signal</keyword>
<keyword evidence="2" id="KW-0614">Plasmid</keyword>
<dbReference type="Proteomes" id="UP000825379">
    <property type="component" value="Plasmid pAA1-1b"/>
</dbReference>
<evidence type="ECO:0000313" key="3">
    <source>
        <dbReference type="Proteomes" id="UP000825379"/>
    </source>
</evidence>
<reference evidence="2" key="1">
    <citation type="submission" date="2021-07" db="EMBL/GenBank/DDBJ databases">
        <title>Complete genome sequences of four Thermus thermophilus strains isolated from Arima Hot Spring in Japan.</title>
        <authorList>
            <person name="Tomariguchi N."/>
            <person name="Ueno Y."/>
            <person name="Miyazaki K."/>
        </authorList>
    </citation>
    <scope>NUCLEOTIDE SEQUENCE</scope>
    <source>
        <strain evidence="2">AA1-1</strain>
        <plasmid evidence="2">pAA1-1b</plasmid>
    </source>
</reference>